<dbReference type="AlphaFoldDB" id="A0A0K2GB57"/>
<reference evidence="1 2" key="1">
    <citation type="journal article" date="2015" name="Proc. Natl. Acad. Sci. U.S.A.">
        <title>Expanded metabolic versatility of ubiquitous nitrite-oxidizing bacteria from the genus Nitrospira.</title>
        <authorList>
            <person name="Koch H."/>
            <person name="Lucker S."/>
            <person name="Albertsen M."/>
            <person name="Kitzinger K."/>
            <person name="Herbold C."/>
            <person name="Spieck E."/>
            <person name="Nielsen P.H."/>
            <person name="Wagner M."/>
            <person name="Daims H."/>
        </authorList>
    </citation>
    <scope>NUCLEOTIDE SEQUENCE [LARGE SCALE GENOMIC DNA]</scope>
    <source>
        <strain evidence="1 2">NSP M-1</strain>
    </source>
</reference>
<sequence>MADCPPHLFIHRAGSFRGRSILEKVRDRRCAATRESKRASPAGGRYEKAADCLVRRHLEYPR</sequence>
<gene>
    <name evidence="1" type="ORF">NITMOv2_1395</name>
</gene>
<proteinExistence type="predicted"/>
<dbReference type="STRING" id="42253.NITMOv2_1395"/>
<dbReference type="Proteomes" id="UP000069205">
    <property type="component" value="Chromosome"/>
</dbReference>
<evidence type="ECO:0000313" key="2">
    <source>
        <dbReference type="Proteomes" id="UP000069205"/>
    </source>
</evidence>
<evidence type="ECO:0000313" key="1">
    <source>
        <dbReference type="EMBL" id="ALA57822.1"/>
    </source>
</evidence>
<dbReference type="KEGG" id="nmv:NITMOv2_1395"/>
<name>A0A0K2GB57_NITMO</name>
<protein>
    <submittedName>
        <fullName evidence="1">Uncharacterized protein</fullName>
    </submittedName>
</protein>
<organism evidence="1 2">
    <name type="scientific">Nitrospira moscoviensis</name>
    <dbReference type="NCBI Taxonomy" id="42253"/>
    <lineage>
        <taxon>Bacteria</taxon>
        <taxon>Pseudomonadati</taxon>
        <taxon>Nitrospirota</taxon>
        <taxon>Nitrospiria</taxon>
        <taxon>Nitrospirales</taxon>
        <taxon>Nitrospiraceae</taxon>
        <taxon>Nitrospira</taxon>
    </lineage>
</organism>
<dbReference type="EMBL" id="CP011801">
    <property type="protein sequence ID" value="ALA57822.1"/>
    <property type="molecule type" value="Genomic_DNA"/>
</dbReference>
<accession>A0A0K2GB57</accession>
<keyword evidence="2" id="KW-1185">Reference proteome</keyword>